<accession>A0A1V3WY91</accession>
<evidence type="ECO:0000313" key="5">
    <source>
        <dbReference type="EMBL" id="OOK71909.1"/>
    </source>
</evidence>
<dbReference type="PANTHER" id="PTHR30302">
    <property type="entry name" value="HYDROGENASE 1 MATURATION PROTEASE"/>
    <property type="match status" value="1"/>
</dbReference>
<name>A0A1V3WY91_MYCKA</name>
<evidence type="ECO:0000256" key="4">
    <source>
        <dbReference type="ARBA" id="ARBA00022801"/>
    </source>
</evidence>
<keyword evidence="4" id="KW-0378">Hydrolase</keyword>
<dbReference type="EMBL" id="MVBM01000005">
    <property type="protein sequence ID" value="OOK71909.1"/>
    <property type="molecule type" value="Genomic_DNA"/>
</dbReference>
<proteinExistence type="inferred from homology"/>
<dbReference type="GO" id="GO:0016485">
    <property type="term" value="P:protein processing"/>
    <property type="evidence" value="ECO:0007669"/>
    <property type="project" value="TreeGrafter"/>
</dbReference>
<dbReference type="AlphaFoldDB" id="A0A1V3WY91"/>
<dbReference type="GO" id="GO:0004190">
    <property type="term" value="F:aspartic-type endopeptidase activity"/>
    <property type="evidence" value="ECO:0007669"/>
    <property type="project" value="UniProtKB-KW"/>
</dbReference>
<protein>
    <submittedName>
        <fullName evidence="5">Hydrogenase maturation protease family protein</fullName>
    </submittedName>
</protein>
<dbReference type="InterPro" id="IPR000671">
    <property type="entry name" value="Peptidase_A31"/>
</dbReference>
<sequence length="195" mass="20047">MRTGDPQLRPVHLVLGALPDADGATRMTAGPVVVIGLGNRYRRDDGVGIVAAAALDELGLPDIRVVTDVVEPMGLVEAWSGARLAVVIDAVVATPPMPGRVTRCALGDLVTATDGVSSHRVDVAAAYALGQALARVPDRLEVVSVEAADTGHGVGLTPQVAAAVPAAVSMAVDLAAEVVPVAARRDRDWSHQGYE</sequence>
<keyword evidence="3" id="KW-0064">Aspartyl protease</keyword>
<dbReference type="Gene3D" id="3.40.50.1450">
    <property type="entry name" value="HybD-like"/>
    <property type="match status" value="1"/>
</dbReference>
<keyword evidence="2 5" id="KW-0645">Protease</keyword>
<evidence type="ECO:0000256" key="2">
    <source>
        <dbReference type="ARBA" id="ARBA00022670"/>
    </source>
</evidence>
<dbReference type="Proteomes" id="UP000189229">
    <property type="component" value="Unassembled WGS sequence"/>
</dbReference>
<reference evidence="5 6" key="1">
    <citation type="submission" date="2017-02" db="EMBL/GenBank/DDBJ databases">
        <title>Complete genome sequences of Mycobacterium kansasii strains isolated from rhesus macaques.</title>
        <authorList>
            <person name="Panda A."/>
            <person name="Nagaraj S."/>
            <person name="Zhao X."/>
            <person name="Tettelin H."/>
            <person name="Detolla L.J."/>
        </authorList>
    </citation>
    <scope>NUCLEOTIDE SEQUENCE [LARGE SCALE GENOMIC DNA]</scope>
    <source>
        <strain evidence="5 6">11-3813</strain>
    </source>
</reference>
<gene>
    <name evidence="5" type="ORF">BZL30_5413</name>
</gene>
<dbReference type="GO" id="GO:0008047">
    <property type="term" value="F:enzyme activator activity"/>
    <property type="evidence" value="ECO:0007669"/>
    <property type="project" value="InterPro"/>
</dbReference>
<dbReference type="PANTHER" id="PTHR30302:SF1">
    <property type="entry name" value="HYDROGENASE 2 MATURATION PROTEASE"/>
    <property type="match status" value="1"/>
</dbReference>
<organism evidence="5 6">
    <name type="scientific">Mycobacterium kansasii</name>
    <dbReference type="NCBI Taxonomy" id="1768"/>
    <lineage>
        <taxon>Bacteria</taxon>
        <taxon>Bacillati</taxon>
        <taxon>Actinomycetota</taxon>
        <taxon>Actinomycetes</taxon>
        <taxon>Mycobacteriales</taxon>
        <taxon>Mycobacteriaceae</taxon>
        <taxon>Mycobacterium</taxon>
    </lineage>
</organism>
<dbReference type="NCBIfam" id="TIGR00072">
    <property type="entry name" value="hydrog_prot"/>
    <property type="match status" value="1"/>
</dbReference>
<evidence type="ECO:0000256" key="3">
    <source>
        <dbReference type="ARBA" id="ARBA00022750"/>
    </source>
</evidence>
<evidence type="ECO:0000256" key="1">
    <source>
        <dbReference type="ARBA" id="ARBA00006814"/>
    </source>
</evidence>
<dbReference type="SUPFAM" id="SSF53163">
    <property type="entry name" value="HybD-like"/>
    <property type="match status" value="1"/>
</dbReference>
<comment type="similarity">
    <text evidence="1">Belongs to the peptidase A31 family.</text>
</comment>
<comment type="caution">
    <text evidence="5">The sequence shown here is derived from an EMBL/GenBank/DDBJ whole genome shotgun (WGS) entry which is preliminary data.</text>
</comment>
<dbReference type="CDD" id="cd00518">
    <property type="entry name" value="H2MP"/>
    <property type="match status" value="1"/>
</dbReference>
<dbReference type="InterPro" id="IPR023430">
    <property type="entry name" value="Pept_HybD-like_dom_sf"/>
</dbReference>
<evidence type="ECO:0000313" key="6">
    <source>
        <dbReference type="Proteomes" id="UP000189229"/>
    </source>
</evidence>
<dbReference type="Pfam" id="PF01750">
    <property type="entry name" value="HycI"/>
    <property type="match status" value="1"/>
</dbReference>